<organism evidence="2">
    <name type="scientific">Cladocopium goreaui</name>
    <dbReference type="NCBI Taxonomy" id="2562237"/>
    <lineage>
        <taxon>Eukaryota</taxon>
        <taxon>Sar</taxon>
        <taxon>Alveolata</taxon>
        <taxon>Dinophyceae</taxon>
        <taxon>Suessiales</taxon>
        <taxon>Symbiodiniaceae</taxon>
        <taxon>Cladocopium</taxon>
    </lineage>
</organism>
<sequence length="457" mass="52572">MASLLVPWVTTGLPNWEKLTGPKISPVLNWSCAAFLKECAAGYDRGKLAPYHTFGHAVDATFTLWRTLDLIAADITIVFDDEALAEIRTHASVLTLASPVFRKMLSQEMKEKQTNEIKLPGKCPEEFKVLLEFLQPATGRLQKISDENVDLLLRWCDEYCIESLYGECIEYIKVQPPSVQRVVQAYGAGLHDHAEKYIDDQLLKNDEADWSSCYKYPELVQKLLERSLKLLRSGPMPKAHLHKNGNQLLSPVLFALMEDITIVFDDDALTDIRTNSSVLMLASPVFNKMLSQDMKEKKTKQVELPGKCPEEFKVLLEFLQPVTGRLQKVSDENLDLLLRWCDEYCIDILHKESIEFLKAQPPSVQRVVQAYRSGLHDYAEKWIDHLLKNGEKDWSMCYKYPDLVQKVLERNFELMPPPQLEVLYKKGDASYELKLACRKCTQFYCVPSWHCKWCRSN</sequence>
<reference evidence="2" key="1">
    <citation type="submission" date="2022-10" db="EMBL/GenBank/DDBJ databases">
        <authorList>
            <person name="Chen Y."/>
            <person name="Dougan E. K."/>
            <person name="Chan C."/>
            <person name="Rhodes N."/>
            <person name="Thang M."/>
        </authorList>
    </citation>
    <scope>NUCLEOTIDE SEQUENCE</scope>
</reference>
<gene>
    <name evidence="2" type="ORF">C1SCF055_LOCUS14152</name>
</gene>
<dbReference type="PROSITE" id="PS50097">
    <property type="entry name" value="BTB"/>
    <property type="match status" value="2"/>
</dbReference>
<dbReference type="OrthoDB" id="423199at2759"/>
<dbReference type="AlphaFoldDB" id="A0A9P1C900"/>
<dbReference type="InterPro" id="IPR000210">
    <property type="entry name" value="BTB/POZ_dom"/>
</dbReference>
<name>A0A9P1C900_9DINO</name>
<feature type="domain" description="BTB" evidence="1">
    <location>
        <begin position="73"/>
        <end position="143"/>
    </location>
</feature>
<dbReference type="SUPFAM" id="SSF54695">
    <property type="entry name" value="POZ domain"/>
    <property type="match status" value="2"/>
</dbReference>
<dbReference type="Gene3D" id="3.30.710.10">
    <property type="entry name" value="Potassium Channel Kv1.1, Chain A"/>
    <property type="match status" value="2"/>
</dbReference>
<dbReference type="Pfam" id="PF00651">
    <property type="entry name" value="BTB"/>
    <property type="match status" value="2"/>
</dbReference>
<evidence type="ECO:0000313" key="4">
    <source>
        <dbReference type="EMBL" id="CAL4774145.1"/>
    </source>
</evidence>
<feature type="domain" description="BTB" evidence="1">
    <location>
        <begin position="258"/>
        <end position="319"/>
    </location>
</feature>
<dbReference type="SMART" id="SM00225">
    <property type="entry name" value="BTB"/>
    <property type="match status" value="2"/>
</dbReference>
<proteinExistence type="predicted"/>
<protein>
    <submittedName>
        <fullName evidence="4">BTB domain-containing protein</fullName>
    </submittedName>
</protein>
<dbReference type="PANTHER" id="PTHR24413">
    <property type="entry name" value="SPECKLE-TYPE POZ PROTEIN"/>
    <property type="match status" value="1"/>
</dbReference>
<dbReference type="Proteomes" id="UP001152797">
    <property type="component" value="Unassembled WGS sequence"/>
</dbReference>
<dbReference type="InterPro" id="IPR011333">
    <property type="entry name" value="SKP1/BTB/POZ_sf"/>
</dbReference>
<dbReference type="EMBL" id="CAMXCT030001112">
    <property type="protein sequence ID" value="CAL4774145.1"/>
    <property type="molecule type" value="Genomic_DNA"/>
</dbReference>
<evidence type="ECO:0000313" key="3">
    <source>
        <dbReference type="EMBL" id="CAL1140208.1"/>
    </source>
</evidence>
<evidence type="ECO:0000259" key="1">
    <source>
        <dbReference type="PROSITE" id="PS50097"/>
    </source>
</evidence>
<accession>A0A9P1C900</accession>
<evidence type="ECO:0000313" key="5">
    <source>
        <dbReference type="Proteomes" id="UP001152797"/>
    </source>
</evidence>
<dbReference type="CDD" id="cd18186">
    <property type="entry name" value="BTB_POZ_ZBTB_KLHL-like"/>
    <property type="match status" value="2"/>
</dbReference>
<comment type="caution">
    <text evidence="2">The sequence shown here is derived from an EMBL/GenBank/DDBJ whole genome shotgun (WGS) entry which is preliminary data.</text>
</comment>
<dbReference type="EMBL" id="CAMXCT020001112">
    <property type="protein sequence ID" value="CAL1140208.1"/>
    <property type="molecule type" value="Genomic_DNA"/>
</dbReference>
<reference evidence="3" key="2">
    <citation type="submission" date="2024-04" db="EMBL/GenBank/DDBJ databases">
        <authorList>
            <person name="Chen Y."/>
            <person name="Shah S."/>
            <person name="Dougan E. K."/>
            <person name="Thang M."/>
            <person name="Chan C."/>
        </authorList>
    </citation>
    <scope>NUCLEOTIDE SEQUENCE [LARGE SCALE GENOMIC DNA]</scope>
</reference>
<dbReference type="EMBL" id="CAMXCT010001112">
    <property type="protein sequence ID" value="CAI3986833.1"/>
    <property type="molecule type" value="Genomic_DNA"/>
</dbReference>
<keyword evidence="5" id="KW-1185">Reference proteome</keyword>
<evidence type="ECO:0000313" key="2">
    <source>
        <dbReference type="EMBL" id="CAI3986833.1"/>
    </source>
</evidence>